<dbReference type="PANTHER" id="PTHR47055:SF3">
    <property type="entry name" value="PHORBOL-ESTER_DAG-TYPE DOMAIN-CONTAINING PROTEIN"/>
    <property type="match status" value="1"/>
</dbReference>
<dbReference type="GO" id="GO:0043565">
    <property type="term" value="F:sequence-specific DNA binding"/>
    <property type="evidence" value="ECO:0007669"/>
    <property type="project" value="TreeGrafter"/>
</dbReference>
<dbReference type="AlphaFoldDB" id="A0AAV1K9P9"/>
<proteinExistence type="predicted"/>
<evidence type="ECO:0000259" key="2">
    <source>
        <dbReference type="Pfam" id="PF13843"/>
    </source>
</evidence>
<evidence type="ECO:0000313" key="4">
    <source>
        <dbReference type="Proteomes" id="UP001314205"/>
    </source>
</evidence>
<evidence type="ECO:0000313" key="3">
    <source>
        <dbReference type="EMBL" id="CAK1579831.1"/>
    </source>
</evidence>
<dbReference type="Pfam" id="PF13843">
    <property type="entry name" value="DDE_Tnp_1_7"/>
    <property type="match status" value="1"/>
</dbReference>
<organism evidence="3 4">
    <name type="scientific">Parnassius mnemosyne</name>
    <name type="common">clouded apollo</name>
    <dbReference type="NCBI Taxonomy" id="213953"/>
    <lineage>
        <taxon>Eukaryota</taxon>
        <taxon>Metazoa</taxon>
        <taxon>Ecdysozoa</taxon>
        <taxon>Arthropoda</taxon>
        <taxon>Hexapoda</taxon>
        <taxon>Insecta</taxon>
        <taxon>Pterygota</taxon>
        <taxon>Neoptera</taxon>
        <taxon>Endopterygota</taxon>
        <taxon>Lepidoptera</taxon>
        <taxon>Glossata</taxon>
        <taxon>Ditrysia</taxon>
        <taxon>Papilionoidea</taxon>
        <taxon>Papilionidae</taxon>
        <taxon>Parnassiinae</taxon>
        <taxon>Parnassini</taxon>
        <taxon>Parnassius</taxon>
        <taxon>Driopa</taxon>
    </lineage>
</organism>
<protein>
    <recommendedName>
        <fullName evidence="2">PiggyBac transposable element-derived protein domain-containing protein</fullName>
    </recommendedName>
</protein>
<accession>A0AAV1K9P9</accession>
<feature type="compositionally biased region" description="Polar residues" evidence="1">
    <location>
        <begin position="123"/>
        <end position="142"/>
    </location>
</feature>
<evidence type="ECO:0000256" key="1">
    <source>
        <dbReference type="SAM" id="MobiDB-lite"/>
    </source>
</evidence>
<dbReference type="Proteomes" id="UP001314205">
    <property type="component" value="Unassembled WGS sequence"/>
</dbReference>
<dbReference type="EMBL" id="CAVLGL010000013">
    <property type="protein sequence ID" value="CAK1579831.1"/>
    <property type="molecule type" value="Genomic_DNA"/>
</dbReference>
<dbReference type="InterPro" id="IPR052638">
    <property type="entry name" value="PiggyBac_TE-derived"/>
</dbReference>
<feature type="domain" description="PiggyBac transposable element-derived protein" evidence="2">
    <location>
        <begin position="200"/>
        <end position="259"/>
    </location>
</feature>
<feature type="region of interest" description="Disordered" evidence="1">
    <location>
        <begin position="101"/>
        <end position="160"/>
    </location>
</feature>
<dbReference type="InterPro" id="IPR029526">
    <property type="entry name" value="PGBD"/>
</dbReference>
<feature type="compositionally biased region" description="Low complexity" evidence="1">
    <location>
        <begin position="143"/>
        <end position="158"/>
    </location>
</feature>
<sequence>MLVGRYRPHGHIRYLYLAFCRSRRLLSTTEIAEALEALEEVEDIQGIDVYIYPPCNDEISDGDLGEEDCCDFDILNRHQLLVPVELVIHTSKDDQHVEIEAIEPEISSPAPAKTLRMPKKSQPDVTISNEQLRQPTTSQDRPSTSQEQSSSSTTSSWSGACPLLQQKPRRWTKRDLNIPQNVWVQPPPRTVLTLSKESEPLEFFELFFSEDVTRHLVRHSVIYAVQQNPNTKFTLSGDDIYCFLGILILSGYVPLPRRSNVLGNK</sequence>
<gene>
    <name evidence="3" type="ORF">PARMNEM_LOCUS1718</name>
</gene>
<keyword evidence="4" id="KW-1185">Reference proteome</keyword>
<name>A0AAV1K9P9_9NEOP</name>
<comment type="caution">
    <text evidence="3">The sequence shown here is derived from an EMBL/GenBank/DDBJ whole genome shotgun (WGS) entry which is preliminary data.</text>
</comment>
<dbReference type="PANTHER" id="PTHR47055">
    <property type="entry name" value="DDE_TNP_1_7 DOMAIN-CONTAINING PROTEIN"/>
    <property type="match status" value="1"/>
</dbReference>
<reference evidence="3 4" key="1">
    <citation type="submission" date="2023-11" db="EMBL/GenBank/DDBJ databases">
        <authorList>
            <person name="Hedman E."/>
            <person name="Englund M."/>
            <person name="Stromberg M."/>
            <person name="Nyberg Akerstrom W."/>
            <person name="Nylinder S."/>
            <person name="Jareborg N."/>
            <person name="Kallberg Y."/>
            <person name="Kronander E."/>
        </authorList>
    </citation>
    <scope>NUCLEOTIDE SEQUENCE [LARGE SCALE GENOMIC DNA]</scope>
</reference>